<evidence type="ECO:0000256" key="8">
    <source>
        <dbReference type="RuleBase" id="RU003471"/>
    </source>
</evidence>
<protein>
    <submittedName>
        <fullName evidence="11">Subtilase-type protease inhibitor</fullName>
    </submittedName>
</protein>
<dbReference type="Proteomes" id="UP001165270">
    <property type="component" value="Unassembled WGS sequence"/>
</dbReference>
<comment type="subcellular location">
    <subcellularLocation>
        <location evidence="1">Secreted</location>
    </subcellularLocation>
</comment>
<feature type="domain" description="Subtilisin inhibitor" evidence="10">
    <location>
        <begin position="39"/>
        <end position="121"/>
    </location>
</feature>
<comment type="caution">
    <text evidence="11">The sequence shown here is derived from an EMBL/GenBank/DDBJ whole genome shotgun (WGS) entry which is preliminary data.</text>
</comment>
<evidence type="ECO:0000256" key="6">
    <source>
        <dbReference type="ARBA" id="ARBA00022900"/>
    </source>
</evidence>
<keyword evidence="9" id="KW-0732">Signal</keyword>
<dbReference type="InterPro" id="IPR000691">
    <property type="entry name" value="Prot_inh_I16_SSI"/>
</dbReference>
<comment type="subunit">
    <text evidence="3">Homodimer.</text>
</comment>
<organism evidence="11 12">
    <name type="scientific">Streptomyces spinosisporus</name>
    <dbReference type="NCBI Taxonomy" id="2927582"/>
    <lineage>
        <taxon>Bacteria</taxon>
        <taxon>Bacillati</taxon>
        <taxon>Actinomycetota</taxon>
        <taxon>Actinomycetes</taxon>
        <taxon>Kitasatosporales</taxon>
        <taxon>Streptomycetaceae</taxon>
        <taxon>Streptomyces</taxon>
    </lineage>
</organism>
<dbReference type="PROSITE" id="PS51318">
    <property type="entry name" value="TAT"/>
    <property type="match status" value="1"/>
</dbReference>
<dbReference type="Gene3D" id="3.30.350.10">
    <property type="entry name" value="Subtilisin inhibitor-like"/>
    <property type="match status" value="1"/>
</dbReference>
<feature type="chain" id="PRO_5047370989" evidence="9">
    <location>
        <begin position="30"/>
        <end position="138"/>
    </location>
</feature>
<gene>
    <name evidence="11" type="ORF">MQN93_01480</name>
</gene>
<feature type="signal peptide" evidence="9">
    <location>
        <begin position="1"/>
        <end position="29"/>
    </location>
</feature>
<dbReference type="SUPFAM" id="SSF55399">
    <property type="entry name" value="Subtilisin inhibitor"/>
    <property type="match status" value="1"/>
</dbReference>
<evidence type="ECO:0000256" key="1">
    <source>
        <dbReference type="ARBA" id="ARBA00004613"/>
    </source>
</evidence>
<evidence type="ECO:0000256" key="4">
    <source>
        <dbReference type="ARBA" id="ARBA00022525"/>
    </source>
</evidence>
<keyword evidence="5 8" id="KW-0646">Protease inhibitor</keyword>
<proteinExistence type="inferred from homology"/>
<dbReference type="RefSeq" id="WP_016431953.1">
    <property type="nucleotide sequence ID" value="NZ_JALDAX010000001.1"/>
</dbReference>
<evidence type="ECO:0000313" key="12">
    <source>
        <dbReference type="Proteomes" id="UP001165270"/>
    </source>
</evidence>
<comment type="similarity">
    <text evidence="2 8">Belongs to the protease inhibitor I16 (SSI) family.</text>
</comment>
<dbReference type="Pfam" id="PF00720">
    <property type="entry name" value="SSI"/>
    <property type="match status" value="1"/>
</dbReference>
<dbReference type="PRINTS" id="PR00294">
    <property type="entry name" value="SSBTLNINHBTR"/>
</dbReference>
<keyword evidence="4" id="KW-0964">Secreted</keyword>
<evidence type="ECO:0000259" key="10">
    <source>
        <dbReference type="Pfam" id="PF00720"/>
    </source>
</evidence>
<keyword evidence="7" id="KW-1015">Disulfide bond</keyword>
<dbReference type="InterPro" id="IPR023549">
    <property type="entry name" value="Subtilisin_inhibitor"/>
</dbReference>
<evidence type="ECO:0000256" key="2">
    <source>
        <dbReference type="ARBA" id="ARBA00010472"/>
    </source>
</evidence>
<dbReference type="InterPro" id="IPR006311">
    <property type="entry name" value="TAT_signal"/>
</dbReference>
<evidence type="ECO:0000256" key="7">
    <source>
        <dbReference type="ARBA" id="ARBA00023157"/>
    </source>
</evidence>
<keyword evidence="12" id="KW-1185">Reference proteome</keyword>
<evidence type="ECO:0000256" key="9">
    <source>
        <dbReference type="SAM" id="SignalP"/>
    </source>
</evidence>
<reference evidence="11" key="1">
    <citation type="submission" date="2022-03" db="EMBL/GenBank/DDBJ databases">
        <title>Streptomyces 7R015 and 7R016 isolated from Barleria lupulina in Thailand.</title>
        <authorList>
            <person name="Kanchanasin P."/>
            <person name="Phongsopitanun W."/>
            <person name="Tanasupawat S."/>
        </authorList>
    </citation>
    <scope>NUCLEOTIDE SEQUENCE</scope>
    <source>
        <strain evidence="11">7R016</strain>
    </source>
</reference>
<evidence type="ECO:0000256" key="3">
    <source>
        <dbReference type="ARBA" id="ARBA00011738"/>
    </source>
</evidence>
<dbReference type="InterPro" id="IPR036819">
    <property type="entry name" value="Subtilisin_inhibitor-like_sf"/>
</dbReference>
<evidence type="ECO:0000313" key="11">
    <source>
        <dbReference type="EMBL" id="MCI3238387.1"/>
    </source>
</evidence>
<keyword evidence="6 8" id="KW-0722">Serine protease inhibitor</keyword>
<dbReference type="GO" id="GO:0030414">
    <property type="term" value="F:peptidase inhibitor activity"/>
    <property type="evidence" value="ECO:0007669"/>
    <property type="project" value="UniProtKB-KW"/>
</dbReference>
<sequence length="138" mass="14458">MTISTRAKALRGGLLTAALLAAGAAPAQAVAHDFPPNNWLYLTVAKGDARAGHQHGTLLMCDPPEGHTRAAEACDELAAVGGDISRLPVKDAFCPMVYAPVTVHARGEWSGRKVDYTETFSSACFMTARTGSVFALDG</sequence>
<name>A0ABS9X9S7_9ACTN</name>
<accession>A0ABS9X9S7</accession>
<evidence type="ECO:0000256" key="5">
    <source>
        <dbReference type="ARBA" id="ARBA00022690"/>
    </source>
</evidence>
<dbReference type="EMBL" id="JALDAX010000001">
    <property type="protein sequence ID" value="MCI3238387.1"/>
    <property type="molecule type" value="Genomic_DNA"/>
</dbReference>